<dbReference type="CDD" id="cd07762">
    <property type="entry name" value="CYTH-like_Pase_1"/>
    <property type="match status" value="1"/>
</dbReference>
<dbReference type="PIRSF" id="PIRSF012526">
    <property type="entry name" value="CYTH_UCP012526"/>
    <property type="match status" value="1"/>
</dbReference>
<dbReference type="EMBL" id="JACSQO010000001">
    <property type="protein sequence ID" value="MBD7942949.1"/>
    <property type="molecule type" value="Genomic_DNA"/>
</dbReference>
<dbReference type="Proteomes" id="UP000640786">
    <property type="component" value="Unassembled WGS sequence"/>
</dbReference>
<dbReference type="RefSeq" id="WP_191696462.1">
    <property type="nucleotide sequence ID" value="NZ_JACSQO010000001.1"/>
</dbReference>
<dbReference type="InterPro" id="IPR009195">
    <property type="entry name" value="Uncharacterised_YjbK"/>
</dbReference>
<proteinExistence type="predicted"/>
<dbReference type="Gene3D" id="2.40.320.10">
    <property type="entry name" value="Hypothetical Protein Pfu-838710-001"/>
    <property type="match status" value="1"/>
</dbReference>
<dbReference type="Pfam" id="PF01928">
    <property type="entry name" value="CYTH"/>
    <property type="match status" value="1"/>
</dbReference>
<gene>
    <name evidence="2" type="ORF">H9650_02380</name>
</gene>
<keyword evidence="3" id="KW-1185">Reference proteome</keyword>
<sequence length="191" mass="22690">MQSEQEIEFKNLLTKEEFTRISDFFNIKPNEFKTQVNYYYDTADQFFKNNRMGFRLRVLDDRNELTLKTPIEEHIMNEQTVLVTDDERDIIIQKAIFPSIPFIEEIISTKPLTCFGSIQTNRAQLKLEEGTLFLDHSLYSNVEDYEIEFECKDVEEGQKFFFKLLDRHQIPLRLTDKKIARLVKAMNSLKG</sequence>
<dbReference type="InterPro" id="IPR023577">
    <property type="entry name" value="CYTH_domain"/>
</dbReference>
<dbReference type="SMART" id="SM01118">
    <property type="entry name" value="CYTH"/>
    <property type="match status" value="1"/>
</dbReference>
<accession>A0ABR8R5A6</accession>
<evidence type="ECO:0000313" key="3">
    <source>
        <dbReference type="Proteomes" id="UP000640786"/>
    </source>
</evidence>
<dbReference type="SUPFAM" id="SSF55154">
    <property type="entry name" value="CYTH-like phosphatases"/>
    <property type="match status" value="1"/>
</dbReference>
<protein>
    <submittedName>
        <fullName evidence="2">CYTH domain-containing protein</fullName>
    </submittedName>
</protein>
<organism evidence="2 3">
    <name type="scientific">Psychrobacillus faecigallinarum</name>
    <dbReference type="NCBI Taxonomy" id="2762235"/>
    <lineage>
        <taxon>Bacteria</taxon>
        <taxon>Bacillati</taxon>
        <taxon>Bacillota</taxon>
        <taxon>Bacilli</taxon>
        <taxon>Bacillales</taxon>
        <taxon>Bacillaceae</taxon>
        <taxon>Psychrobacillus</taxon>
    </lineage>
</organism>
<comment type="caution">
    <text evidence="2">The sequence shown here is derived from an EMBL/GenBank/DDBJ whole genome shotgun (WGS) entry which is preliminary data.</text>
</comment>
<reference evidence="2 3" key="1">
    <citation type="submission" date="2020-08" db="EMBL/GenBank/DDBJ databases">
        <title>A Genomic Blueprint of the Chicken Gut Microbiome.</title>
        <authorList>
            <person name="Gilroy R."/>
            <person name="Ravi A."/>
            <person name="Getino M."/>
            <person name="Pursley I."/>
            <person name="Horton D.L."/>
            <person name="Alikhan N.-F."/>
            <person name="Baker D."/>
            <person name="Gharbi K."/>
            <person name="Hall N."/>
            <person name="Watson M."/>
            <person name="Adriaenssens E.M."/>
            <person name="Foster-Nyarko E."/>
            <person name="Jarju S."/>
            <person name="Secka A."/>
            <person name="Antonio M."/>
            <person name="Oren A."/>
            <person name="Chaudhuri R."/>
            <person name="La Ragione R.M."/>
            <person name="Hildebrand F."/>
            <person name="Pallen M.J."/>
        </authorList>
    </citation>
    <scope>NUCLEOTIDE SEQUENCE [LARGE SCALE GENOMIC DNA]</scope>
    <source>
        <strain evidence="2 3">Sa2BUA9</strain>
    </source>
</reference>
<evidence type="ECO:0000259" key="1">
    <source>
        <dbReference type="PROSITE" id="PS51707"/>
    </source>
</evidence>
<evidence type="ECO:0000313" key="2">
    <source>
        <dbReference type="EMBL" id="MBD7942949.1"/>
    </source>
</evidence>
<dbReference type="PROSITE" id="PS51707">
    <property type="entry name" value="CYTH"/>
    <property type="match status" value="1"/>
</dbReference>
<name>A0ABR8R5A6_9BACI</name>
<feature type="domain" description="CYTH" evidence="1">
    <location>
        <begin position="4"/>
        <end position="189"/>
    </location>
</feature>
<dbReference type="InterPro" id="IPR033469">
    <property type="entry name" value="CYTH-like_dom_sf"/>
</dbReference>